<sequence length="268" mass="29923">MPISDKVWIALVSKYSEKTVVISQGLTLPGCPALVLRLWTEGLPLRKRMKDLASFDDCCLAPWLVADNLVLESAIINYLRLGLQIYLISGFSETRPSHPISSCSVFLPDYQMTRRKRSSASRDRLQRPDCPKRLVSAAGLQTATSAVSGTSPQMWSSDEISGSISPAFALSTPDQEISWNIRWKVHKHDRGLLWSKLFSAVSSALPGPEKLNGTRNCPTTRLRNPNPKIGPSRDNTTEAIEQDSTRPSLTWGRIFYRPVISMYCRMAN</sequence>
<evidence type="ECO:0000313" key="3">
    <source>
        <dbReference type="Proteomes" id="UP000008784"/>
    </source>
</evidence>
<dbReference type="HOGENOM" id="CLU_1038182_0_0_1"/>
<keyword evidence="3" id="KW-1185">Reference proteome</keyword>
<protein>
    <submittedName>
        <fullName evidence="2">Uncharacterized protein</fullName>
    </submittedName>
</protein>
<reference evidence="2 3" key="1">
    <citation type="journal article" date="2011" name="PLoS Pathog.">
        <title>Genomic and proteomic analyses of the fungus Arthrobotrys oligospora provide insights into nematode-trap formation.</title>
        <authorList>
            <person name="Yang J."/>
            <person name="Wang L."/>
            <person name="Ji X."/>
            <person name="Feng Y."/>
            <person name="Li X."/>
            <person name="Zou C."/>
            <person name="Xu J."/>
            <person name="Ren Y."/>
            <person name="Mi Q."/>
            <person name="Wu J."/>
            <person name="Liu S."/>
            <person name="Liu Y."/>
            <person name="Huang X."/>
            <person name="Wang H."/>
            <person name="Niu X."/>
            <person name="Li J."/>
            <person name="Liang L."/>
            <person name="Luo Y."/>
            <person name="Ji K."/>
            <person name="Zhou W."/>
            <person name="Yu Z."/>
            <person name="Li G."/>
            <person name="Liu Y."/>
            <person name="Li L."/>
            <person name="Qiao M."/>
            <person name="Feng L."/>
            <person name="Zhang K.-Q."/>
        </authorList>
    </citation>
    <scope>NUCLEOTIDE SEQUENCE [LARGE SCALE GENOMIC DNA]</scope>
    <source>
        <strain evidence="3">ATCC 24927 / CBS 115.81 / DSM 1491</strain>
    </source>
</reference>
<feature type="region of interest" description="Disordered" evidence="1">
    <location>
        <begin position="209"/>
        <end position="243"/>
    </location>
</feature>
<accession>G1XV92</accession>
<dbReference type="EMBL" id="ADOT01000323">
    <property type="protein sequence ID" value="EGX42951.1"/>
    <property type="molecule type" value="Genomic_DNA"/>
</dbReference>
<evidence type="ECO:0000313" key="2">
    <source>
        <dbReference type="EMBL" id="EGX42951.1"/>
    </source>
</evidence>
<dbReference type="RefSeq" id="XP_011128404.1">
    <property type="nucleotide sequence ID" value="XM_011130102.1"/>
</dbReference>
<feature type="compositionally biased region" description="Polar residues" evidence="1">
    <location>
        <begin position="213"/>
        <end position="223"/>
    </location>
</feature>
<dbReference type="AlphaFoldDB" id="G1XV92"/>
<dbReference type="GeneID" id="22899380"/>
<evidence type="ECO:0000256" key="1">
    <source>
        <dbReference type="SAM" id="MobiDB-lite"/>
    </source>
</evidence>
<dbReference type="Proteomes" id="UP000008784">
    <property type="component" value="Unassembled WGS sequence"/>
</dbReference>
<name>G1XV92_ARTOA</name>
<proteinExistence type="predicted"/>
<organism evidence="2 3">
    <name type="scientific">Arthrobotrys oligospora (strain ATCC 24927 / CBS 115.81 / DSM 1491)</name>
    <name type="common">Nematode-trapping fungus</name>
    <name type="synonym">Didymozoophaga oligospora</name>
    <dbReference type="NCBI Taxonomy" id="756982"/>
    <lineage>
        <taxon>Eukaryota</taxon>
        <taxon>Fungi</taxon>
        <taxon>Dikarya</taxon>
        <taxon>Ascomycota</taxon>
        <taxon>Pezizomycotina</taxon>
        <taxon>Orbiliomycetes</taxon>
        <taxon>Orbiliales</taxon>
        <taxon>Orbiliaceae</taxon>
        <taxon>Orbilia</taxon>
        <taxon>Orbilia oligospora</taxon>
    </lineage>
</organism>
<gene>
    <name evidence="2" type="ORF">AOL_s00215g900</name>
</gene>
<dbReference type="InParanoid" id="G1XV92"/>
<comment type="caution">
    <text evidence="2">The sequence shown here is derived from an EMBL/GenBank/DDBJ whole genome shotgun (WGS) entry which is preliminary data.</text>
</comment>